<dbReference type="SUPFAM" id="SSF47413">
    <property type="entry name" value="lambda repressor-like DNA-binding domains"/>
    <property type="match status" value="1"/>
</dbReference>
<evidence type="ECO:0008006" key="3">
    <source>
        <dbReference type="Google" id="ProtNLM"/>
    </source>
</evidence>
<evidence type="ECO:0000313" key="1">
    <source>
        <dbReference type="EMBL" id="GLW90022.1"/>
    </source>
</evidence>
<reference evidence="1" key="1">
    <citation type="submission" date="2023-02" db="EMBL/GenBank/DDBJ databases">
        <title>Actinokineospora globicatena NBRC 15670.</title>
        <authorList>
            <person name="Ichikawa N."/>
            <person name="Sato H."/>
            <person name="Tonouchi N."/>
        </authorList>
    </citation>
    <scope>NUCLEOTIDE SEQUENCE</scope>
    <source>
        <strain evidence="1">NBRC 15670</strain>
    </source>
</reference>
<proteinExistence type="predicted"/>
<dbReference type="EMBL" id="BSSD01000001">
    <property type="protein sequence ID" value="GLW90022.1"/>
    <property type="molecule type" value="Genomic_DNA"/>
</dbReference>
<organism evidence="1 2">
    <name type="scientific">Actinokineospora globicatena</name>
    <dbReference type="NCBI Taxonomy" id="103729"/>
    <lineage>
        <taxon>Bacteria</taxon>
        <taxon>Bacillati</taxon>
        <taxon>Actinomycetota</taxon>
        <taxon>Actinomycetes</taxon>
        <taxon>Pseudonocardiales</taxon>
        <taxon>Pseudonocardiaceae</taxon>
        <taxon>Actinokineospora</taxon>
    </lineage>
</organism>
<gene>
    <name evidence="1" type="ORF">Aglo03_08380</name>
</gene>
<dbReference type="InterPro" id="IPR010982">
    <property type="entry name" value="Lambda_DNA-bd_dom_sf"/>
</dbReference>
<dbReference type="GO" id="GO:0003677">
    <property type="term" value="F:DNA binding"/>
    <property type="evidence" value="ECO:0007669"/>
    <property type="project" value="InterPro"/>
</dbReference>
<dbReference type="RefSeq" id="WP_285607697.1">
    <property type="nucleotide sequence ID" value="NZ_BSSD01000001.1"/>
</dbReference>
<accession>A0A9W6QK24</accession>
<sequence>MKQPPTGWVAVARALDDRLRELGWRQWELAQRSQVSQAVIRELQYHTVERSRGTRTLEALSTALGWHQDHLHAVLHGIEPRLPDAPADGGDPVAIRLDVIERRMAAMSATLNELRVDLTTLLQRTRER</sequence>
<dbReference type="Gene3D" id="1.10.260.40">
    <property type="entry name" value="lambda repressor-like DNA-binding domains"/>
    <property type="match status" value="1"/>
</dbReference>
<name>A0A9W6QK24_9PSEU</name>
<dbReference type="AlphaFoldDB" id="A0A9W6QK24"/>
<dbReference type="Proteomes" id="UP001165042">
    <property type="component" value="Unassembled WGS sequence"/>
</dbReference>
<comment type="caution">
    <text evidence="1">The sequence shown here is derived from an EMBL/GenBank/DDBJ whole genome shotgun (WGS) entry which is preliminary data.</text>
</comment>
<keyword evidence="2" id="KW-1185">Reference proteome</keyword>
<evidence type="ECO:0000313" key="2">
    <source>
        <dbReference type="Proteomes" id="UP001165042"/>
    </source>
</evidence>
<protein>
    <recommendedName>
        <fullName evidence="3">XRE family transcriptional regulator</fullName>
    </recommendedName>
</protein>